<comment type="caution">
    <text evidence="4">Lacks conserved residue(s) required for the propagation of feature annotation.</text>
</comment>
<gene>
    <name evidence="6" type="ORF">M408DRAFT_80187</name>
</gene>
<evidence type="ECO:0000313" key="6">
    <source>
        <dbReference type="EMBL" id="KIM21687.1"/>
    </source>
</evidence>
<keyword evidence="3" id="KW-0443">Lipid metabolism</keyword>
<dbReference type="PROSITE" id="PS51635">
    <property type="entry name" value="PNPLA"/>
    <property type="match status" value="1"/>
</dbReference>
<reference evidence="6 7" key="1">
    <citation type="submission" date="2014-04" db="EMBL/GenBank/DDBJ databases">
        <authorList>
            <consortium name="DOE Joint Genome Institute"/>
            <person name="Kuo A."/>
            <person name="Zuccaro A."/>
            <person name="Kohler A."/>
            <person name="Nagy L.G."/>
            <person name="Floudas D."/>
            <person name="Copeland A."/>
            <person name="Barry K.W."/>
            <person name="Cichocki N."/>
            <person name="Veneault-Fourrey C."/>
            <person name="LaButti K."/>
            <person name="Lindquist E.A."/>
            <person name="Lipzen A."/>
            <person name="Lundell T."/>
            <person name="Morin E."/>
            <person name="Murat C."/>
            <person name="Sun H."/>
            <person name="Tunlid A."/>
            <person name="Henrissat B."/>
            <person name="Grigoriev I.V."/>
            <person name="Hibbett D.S."/>
            <person name="Martin F."/>
            <person name="Nordberg H.P."/>
            <person name="Cantor M.N."/>
            <person name="Hua S.X."/>
        </authorList>
    </citation>
    <scope>NUCLEOTIDE SEQUENCE [LARGE SCALE GENOMIC DNA]</scope>
    <source>
        <strain evidence="6 7">MAFF 305830</strain>
    </source>
</reference>
<keyword evidence="1" id="KW-0378">Hydrolase</keyword>
<dbReference type="OrthoDB" id="630895at2759"/>
<dbReference type="SUPFAM" id="SSF52151">
    <property type="entry name" value="FabD/lysophospholipase-like"/>
    <property type="match status" value="1"/>
</dbReference>
<dbReference type="AlphaFoldDB" id="A0A0C2WWF1"/>
<dbReference type="Gene3D" id="3.40.1090.10">
    <property type="entry name" value="Cytosolic phospholipase A2 catalytic domain"/>
    <property type="match status" value="1"/>
</dbReference>
<sequence>IDAGGVRGLSQLEIMRNIMHRLGWDNNPSGFEESARPCQHFDLIGGSGTGGLLAIMFTRLGMSVEEASDEFFTITEEVYKHDGLEPLERSKKLRQCIGDMLQRRKLPLDTKLMEETPRNDCAGFVVASLRNNLETKVCFRTYPVRSQPSSPITIVEAILATCATQPAFSSVFFGESYRKREYVGAGFGANNPVQELITEAHLLFGGESNVSSLLSLGTGHPGIISLSSQADSADLYRVMRDMMSDCEQKAQDMEQRLGPVGIYSRFSVDQGTQNHHFCQVTDPGWITTQTESYLARHDTLQKLDILVRNSRVEEGCVTLDQLSTVIFISPSIAFLTTM</sequence>
<proteinExistence type="predicted"/>
<feature type="domain" description="PNPLA" evidence="5">
    <location>
        <begin position="1"/>
        <end position="197"/>
    </location>
</feature>
<dbReference type="Pfam" id="PF01734">
    <property type="entry name" value="Patatin"/>
    <property type="match status" value="1"/>
</dbReference>
<dbReference type="GO" id="GO:0046486">
    <property type="term" value="P:glycerolipid metabolic process"/>
    <property type="evidence" value="ECO:0007669"/>
    <property type="project" value="UniProtKB-ARBA"/>
</dbReference>
<evidence type="ECO:0000259" key="5">
    <source>
        <dbReference type="PROSITE" id="PS51635"/>
    </source>
</evidence>
<dbReference type="GO" id="GO:0016042">
    <property type="term" value="P:lipid catabolic process"/>
    <property type="evidence" value="ECO:0007669"/>
    <property type="project" value="UniProtKB-KW"/>
</dbReference>
<dbReference type="STRING" id="933852.A0A0C2WWF1"/>
<evidence type="ECO:0000313" key="7">
    <source>
        <dbReference type="Proteomes" id="UP000054097"/>
    </source>
</evidence>
<dbReference type="EMBL" id="KN824374">
    <property type="protein sequence ID" value="KIM21687.1"/>
    <property type="molecule type" value="Genomic_DNA"/>
</dbReference>
<dbReference type="InterPro" id="IPR016035">
    <property type="entry name" value="Acyl_Trfase/lysoPLipase"/>
</dbReference>
<reference evidence="7" key="2">
    <citation type="submission" date="2015-01" db="EMBL/GenBank/DDBJ databases">
        <title>Evolutionary Origins and Diversification of the Mycorrhizal Mutualists.</title>
        <authorList>
            <consortium name="DOE Joint Genome Institute"/>
            <consortium name="Mycorrhizal Genomics Consortium"/>
            <person name="Kohler A."/>
            <person name="Kuo A."/>
            <person name="Nagy L.G."/>
            <person name="Floudas D."/>
            <person name="Copeland A."/>
            <person name="Barry K.W."/>
            <person name="Cichocki N."/>
            <person name="Veneault-Fourrey C."/>
            <person name="LaButti K."/>
            <person name="Lindquist E.A."/>
            <person name="Lipzen A."/>
            <person name="Lundell T."/>
            <person name="Morin E."/>
            <person name="Murat C."/>
            <person name="Riley R."/>
            <person name="Ohm R."/>
            <person name="Sun H."/>
            <person name="Tunlid A."/>
            <person name="Henrissat B."/>
            <person name="Grigoriev I.V."/>
            <person name="Hibbett D.S."/>
            <person name="Martin F."/>
        </authorList>
    </citation>
    <scope>NUCLEOTIDE SEQUENCE [LARGE SCALE GENOMIC DNA]</scope>
    <source>
        <strain evidence="7">MAFF 305830</strain>
    </source>
</reference>
<keyword evidence="2" id="KW-0442">Lipid degradation</keyword>
<dbReference type="GO" id="GO:0047499">
    <property type="term" value="F:calcium-independent phospholipase A2 activity"/>
    <property type="evidence" value="ECO:0007669"/>
    <property type="project" value="TreeGrafter"/>
</dbReference>
<dbReference type="Proteomes" id="UP000054097">
    <property type="component" value="Unassembled WGS sequence"/>
</dbReference>
<dbReference type="GO" id="GO:0019369">
    <property type="term" value="P:arachidonate metabolic process"/>
    <property type="evidence" value="ECO:0007669"/>
    <property type="project" value="TreeGrafter"/>
</dbReference>
<keyword evidence="7" id="KW-1185">Reference proteome</keyword>
<dbReference type="GO" id="GO:0016020">
    <property type="term" value="C:membrane"/>
    <property type="evidence" value="ECO:0007669"/>
    <property type="project" value="TreeGrafter"/>
</dbReference>
<feature type="non-terminal residue" evidence="6">
    <location>
        <position position="1"/>
    </location>
</feature>
<evidence type="ECO:0000256" key="4">
    <source>
        <dbReference type="PROSITE-ProRule" id="PRU01161"/>
    </source>
</evidence>
<accession>A0A0C2WWF1</accession>
<dbReference type="PANTHER" id="PTHR24185:SF1">
    <property type="entry name" value="CALCIUM-INDEPENDENT PHOSPHOLIPASE A2-GAMMA"/>
    <property type="match status" value="1"/>
</dbReference>
<dbReference type="PANTHER" id="PTHR24185">
    <property type="entry name" value="CALCIUM-INDEPENDENT PHOSPHOLIPASE A2-GAMMA"/>
    <property type="match status" value="1"/>
</dbReference>
<name>A0A0C2WWF1_SERVB</name>
<protein>
    <recommendedName>
        <fullName evidence="5">PNPLA domain-containing protein</fullName>
    </recommendedName>
</protein>
<evidence type="ECO:0000256" key="2">
    <source>
        <dbReference type="ARBA" id="ARBA00022963"/>
    </source>
</evidence>
<dbReference type="HOGENOM" id="CLU_000288_144_2_1"/>
<evidence type="ECO:0000256" key="1">
    <source>
        <dbReference type="ARBA" id="ARBA00022801"/>
    </source>
</evidence>
<evidence type="ECO:0000256" key="3">
    <source>
        <dbReference type="ARBA" id="ARBA00023098"/>
    </source>
</evidence>
<organism evidence="6 7">
    <name type="scientific">Serendipita vermifera MAFF 305830</name>
    <dbReference type="NCBI Taxonomy" id="933852"/>
    <lineage>
        <taxon>Eukaryota</taxon>
        <taxon>Fungi</taxon>
        <taxon>Dikarya</taxon>
        <taxon>Basidiomycota</taxon>
        <taxon>Agaricomycotina</taxon>
        <taxon>Agaricomycetes</taxon>
        <taxon>Sebacinales</taxon>
        <taxon>Serendipitaceae</taxon>
        <taxon>Serendipita</taxon>
    </lineage>
</organism>
<dbReference type="InterPro" id="IPR002641">
    <property type="entry name" value="PNPLA_dom"/>
</dbReference>